<gene>
    <name evidence="2" type="primary">Cnig_chr_III.g11541</name>
    <name evidence="2" type="ORF">B9Z55_011541</name>
</gene>
<organism evidence="2 3">
    <name type="scientific">Caenorhabditis nigoni</name>
    <dbReference type="NCBI Taxonomy" id="1611254"/>
    <lineage>
        <taxon>Eukaryota</taxon>
        <taxon>Metazoa</taxon>
        <taxon>Ecdysozoa</taxon>
        <taxon>Nematoda</taxon>
        <taxon>Chromadorea</taxon>
        <taxon>Rhabditida</taxon>
        <taxon>Rhabditina</taxon>
        <taxon>Rhabditomorpha</taxon>
        <taxon>Rhabditoidea</taxon>
        <taxon>Rhabditidae</taxon>
        <taxon>Peloderinae</taxon>
        <taxon>Caenorhabditis</taxon>
    </lineage>
</organism>
<evidence type="ECO:0008006" key="4">
    <source>
        <dbReference type="Google" id="ProtNLM"/>
    </source>
</evidence>
<evidence type="ECO:0000256" key="1">
    <source>
        <dbReference type="SAM" id="SignalP"/>
    </source>
</evidence>
<dbReference type="Proteomes" id="UP000230233">
    <property type="component" value="Chromosome III"/>
</dbReference>
<feature type="signal peptide" evidence="1">
    <location>
        <begin position="1"/>
        <end position="21"/>
    </location>
</feature>
<name>A0A2G5UKI5_9PELO</name>
<accession>A0A2G5UKI5</accession>
<keyword evidence="3" id="KW-1185">Reference proteome</keyword>
<sequence length="145" mass="15449">MRMPFYPLLILILSQIHHCSSCMSTRTVSSIPTLRNCPSCDVSTLSGSSFTPTATQTPGTAYFLRGVDPVNWCDVAQINCIPEDGSRQTVAINVIVDSVSTQLATGCAVANSVANALLCSTGNVWTYNGRSDFTVECRVTTGSTC</sequence>
<feature type="chain" id="PRO_5013909067" description="C6 domain-containing protein" evidence="1">
    <location>
        <begin position="22"/>
        <end position="145"/>
    </location>
</feature>
<comment type="caution">
    <text evidence="2">The sequence shown here is derived from an EMBL/GenBank/DDBJ whole genome shotgun (WGS) entry which is preliminary data.</text>
</comment>
<dbReference type="OrthoDB" id="5778740at2759"/>
<dbReference type="AlphaFoldDB" id="A0A2G5UKI5"/>
<keyword evidence="1" id="KW-0732">Signal</keyword>
<evidence type="ECO:0000313" key="2">
    <source>
        <dbReference type="EMBL" id="PIC40060.1"/>
    </source>
</evidence>
<proteinExistence type="predicted"/>
<dbReference type="EMBL" id="PDUG01000003">
    <property type="protein sequence ID" value="PIC40060.1"/>
    <property type="molecule type" value="Genomic_DNA"/>
</dbReference>
<protein>
    <recommendedName>
        <fullName evidence="4">C6 domain-containing protein</fullName>
    </recommendedName>
</protein>
<evidence type="ECO:0000313" key="3">
    <source>
        <dbReference type="Proteomes" id="UP000230233"/>
    </source>
</evidence>
<reference evidence="3" key="1">
    <citation type="submission" date="2017-10" db="EMBL/GenBank/DDBJ databases">
        <title>Rapid genome shrinkage in a self-fertile nematode reveals novel sperm competition proteins.</title>
        <authorList>
            <person name="Yin D."/>
            <person name="Schwarz E.M."/>
            <person name="Thomas C.G."/>
            <person name="Felde R.L."/>
            <person name="Korf I.F."/>
            <person name="Cutter A.D."/>
            <person name="Schartner C.M."/>
            <person name="Ralston E.J."/>
            <person name="Meyer B.J."/>
            <person name="Haag E.S."/>
        </authorList>
    </citation>
    <scope>NUCLEOTIDE SEQUENCE [LARGE SCALE GENOMIC DNA]</scope>
    <source>
        <strain evidence="3">JU1422</strain>
    </source>
</reference>